<dbReference type="InterPro" id="IPR036691">
    <property type="entry name" value="Endo/exonu/phosph_ase_sf"/>
</dbReference>
<protein>
    <submittedName>
        <fullName evidence="1">Uncharacterized protein</fullName>
    </submittedName>
</protein>
<dbReference type="SUPFAM" id="SSF56219">
    <property type="entry name" value="DNase I-like"/>
    <property type="match status" value="1"/>
</dbReference>
<sequence>MGACSGATLRRCQLFCQWMDEAELIELGFQGPQFTWFRGDTLSTRKASRIYRSLCNAAWNLNFPNTTVQHLPKFHSDHLPILTSVQSHQDPNLSTTRSFKFEAVWATDDRFSKFLADNWSQDLPLQQALEAVTPKLMQWSKDVFGSIHKRKMRLLARLQGITTRLATSFNPGLLKLQIRLEKDLDEVLAQEELIWFQRAKENWVTLGEQNTSYFHHQATRRRRRNKIMTLRAANGDWIEDQQEPLHMILSFYTTLYKEDNNQYEDLMPRNAFPKLRQEGIS</sequence>
<keyword evidence="2" id="KW-1185">Reference proteome</keyword>
<name>A0AAV2GHX2_9ROSI</name>
<accession>A0AAV2GHX2</accession>
<proteinExistence type="predicted"/>
<organism evidence="1 2">
    <name type="scientific">Linum trigynum</name>
    <dbReference type="NCBI Taxonomy" id="586398"/>
    <lineage>
        <taxon>Eukaryota</taxon>
        <taxon>Viridiplantae</taxon>
        <taxon>Streptophyta</taxon>
        <taxon>Embryophyta</taxon>
        <taxon>Tracheophyta</taxon>
        <taxon>Spermatophyta</taxon>
        <taxon>Magnoliopsida</taxon>
        <taxon>eudicotyledons</taxon>
        <taxon>Gunneridae</taxon>
        <taxon>Pentapetalae</taxon>
        <taxon>rosids</taxon>
        <taxon>fabids</taxon>
        <taxon>Malpighiales</taxon>
        <taxon>Linaceae</taxon>
        <taxon>Linum</taxon>
    </lineage>
</organism>
<dbReference type="Proteomes" id="UP001497516">
    <property type="component" value="Chromosome 9"/>
</dbReference>
<gene>
    <name evidence="1" type="ORF">LTRI10_LOCUS49752</name>
</gene>
<dbReference type="PANTHER" id="PTHR33710:SF64">
    <property type="entry name" value="ENDONUCLEASE_EXONUCLEASE_PHOSPHATASE DOMAIN-CONTAINING PROTEIN"/>
    <property type="match status" value="1"/>
</dbReference>
<dbReference type="PANTHER" id="PTHR33710">
    <property type="entry name" value="BNAC02G09200D PROTEIN"/>
    <property type="match status" value="1"/>
</dbReference>
<reference evidence="1 2" key="1">
    <citation type="submission" date="2024-04" db="EMBL/GenBank/DDBJ databases">
        <authorList>
            <person name="Fracassetti M."/>
        </authorList>
    </citation>
    <scope>NUCLEOTIDE SEQUENCE [LARGE SCALE GENOMIC DNA]</scope>
</reference>
<dbReference type="AlphaFoldDB" id="A0AAV2GHX2"/>
<dbReference type="EMBL" id="OZ034822">
    <property type="protein sequence ID" value="CAL1410321.1"/>
    <property type="molecule type" value="Genomic_DNA"/>
</dbReference>
<evidence type="ECO:0000313" key="1">
    <source>
        <dbReference type="EMBL" id="CAL1410321.1"/>
    </source>
</evidence>
<evidence type="ECO:0000313" key="2">
    <source>
        <dbReference type="Proteomes" id="UP001497516"/>
    </source>
</evidence>